<accession>X0W2X0</accession>
<reference evidence="2" key="1">
    <citation type="journal article" date="2014" name="Front. Microbiol.">
        <title>High frequency of phylogenetically diverse reductive dehalogenase-homologous genes in deep subseafloor sedimentary metagenomes.</title>
        <authorList>
            <person name="Kawai M."/>
            <person name="Futagami T."/>
            <person name="Toyoda A."/>
            <person name="Takaki Y."/>
            <person name="Nishi S."/>
            <person name="Hori S."/>
            <person name="Arai W."/>
            <person name="Tsubouchi T."/>
            <person name="Morono Y."/>
            <person name="Uchiyama I."/>
            <person name="Ito T."/>
            <person name="Fujiyama A."/>
            <person name="Inagaki F."/>
            <person name="Takami H."/>
        </authorList>
    </citation>
    <scope>NUCLEOTIDE SEQUENCE</scope>
    <source>
        <strain evidence="2">Expedition CK06-06</strain>
    </source>
</reference>
<protein>
    <submittedName>
        <fullName evidence="2">Uncharacterized protein</fullName>
    </submittedName>
</protein>
<proteinExistence type="predicted"/>
<keyword evidence="1" id="KW-0175">Coiled coil</keyword>
<comment type="caution">
    <text evidence="2">The sequence shown here is derived from an EMBL/GenBank/DDBJ whole genome shotgun (WGS) entry which is preliminary data.</text>
</comment>
<sequence>MTKEENLKLLEALLEIENKILDKIKEQKDAQIKMQEQKILALESKLKSLT</sequence>
<gene>
    <name evidence="2" type="ORF">S01H1_61007</name>
</gene>
<dbReference type="EMBL" id="BARS01039979">
    <property type="protein sequence ID" value="GAG25149.1"/>
    <property type="molecule type" value="Genomic_DNA"/>
</dbReference>
<feature type="coiled-coil region" evidence="1">
    <location>
        <begin position="7"/>
        <end position="45"/>
    </location>
</feature>
<evidence type="ECO:0000256" key="1">
    <source>
        <dbReference type="SAM" id="Coils"/>
    </source>
</evidence>
<dbReference type="AlphaFoldDB" id="X0W2X0"/>
<organism evidence="2">
    <name type="scientific">marine sediment metagenome</name>
    <dbReference type="NCBI Taxonomy" id="412755"/>
    <lineage>
        <taxon>unclassified sequences</taxon>
        <taxon>metagenomes</taxon>
        <taxon>ecological metagenomes</taxon>
    </lineage>
</organism>
<name>X0W2X0_9ZZZZ</name>
<evidence type="ECO:0000313" key="2">
    <source>
        <dbReference type="EMBL" id="GAG25149.1"/>
    </source>
</evidence>